<evidence type="ECO:0000256" key="5">
    <source>
        <dbReference type="ARBA" id="ARBA00023136"/>
    </source>
</evidence>
<organism evidence="7 8">
    <name type="scientific">Cylicostephanus goldi</name>
    <name type="common">Nematode worm</name>
    <dbReference type="NCBI Taxonomy" id="71465"/>
    <lineage>
        <taxon>Eukaryota</taxon>
        <taxon>Metazoa</taxon>
        <taxon>Ecdysozoa</taxon>
        <taxon>Nematoda</taxon>
        <taxon>Chromadorea</taxon>
        <taxon>Rhabditida</taxon>
        <taxon>Rhabditina</taxon>
        <taxon>Rhabditomorpha</taxon>
        <taxon>Strongyloidea</taxon>
        <taxon>Strongylidae</taxon>
        <taxon>Cylicostephanus</taxon>
    </lineage>
</organism>
<evidence type="ECO:0000313" key="7">
    <source>
        <dbReference type="EMBL" id="VDK68920.1"/>
    </source>
</evidence>
<evidence type="ECO:0000256" key="3">
    <source>
        <dbReference type="ARBA" id="ARBA00022692"/>
    </source>
</evidence>
<feature type="transmembrane region" description="Helical" evidence="6">
    <location>
        <begin position="90"/>
        <end position="109"/>
    </location>
</feature>
<keyword evidence="3 6" id="KW-0812">Transmembrane</keyword>
<keyword evidence="4 6" id="KW-1133">Transmembrane helix</keyword>
<feature type="transmembrane region" description="Helical" evidence="6">
    <location>
        <begin position="62"/>
        <end position="84"/>
    </location>
</feature>
<dbReference type="PANTHER" id="PTHR23503:SF8">
    <property type="entry name" value="FACILITATED GLUCOSE TRANSPORTER PROTEIN 1"/>
    <property type="match status" value="1"/>
</dbReference>
<name>A0A3P6SLG6_CYLGO</name>
<comment type="subcellular location">
    <subcellularLocation>
        <location evidence="1">Membrane</location>
    </subcellularLocation>
</comment>
<dbReference type="InterPro" id="IPR045263">
    <property type="entry name" value="GLUT"/>
</dbReference>
<gene>
    <name evidence="7" type="ORF">CGOC_LOCUS6463</name>
</gene>
<dbReference type="InterPro" id="IPR005828">
    <property type="entry name" value="MFS_sugar_transport-like"/>
</dbReference>
<dbReference type="Proteomes" id="UP000271889">
    <property type="component" value="Unassembled WGS sequence"/>
</dbReference>
<protein>
    <submittedName>
        <fullName evidence="7">Uncharacterized protein</fullName>
    </submittedName>
</protein>
<keyword evidence="8" id="KW-1185">Reference proteome</keyword>
<dbReference type="EMBL" id="UYRV01021173">
    <property type="protein sequence ID" value="VDK68920.1"/>
    <property type="molecule type" value="Genomic_DNA"/>
</dbReference>
<evidence type="ECO:0000256" key="2">
    <source>
        <dbReference type="ARBA" id="ARBA00022448"/>
    </source>
</evidence>
<dbReference type="GO" id="GO:0015149">
    <property type="term" value="F:hexose transmembrane transporter activity"/>
    <property type="evidence" value="ECO:0007669"/>
    <property type="project" value="TreeGrafter"/>
</dbReference>
<dbReference type="Pfam" id="PF00083">
    <property type="entry name" value="Sugar_tr"/>
    <property type="match status" value="1"/>
</dbReference>
<dbReference type="AlphaFoldDB" id="A0A3P6SLG6"/>
<evidence type="ECO:0000256" key="6">
    <source>
        <dbReference type="SAM" id="Phobius"/>
    </source>
</evidence>
<accession>A0A3P6SLG6</accession>
<reference evidence="7 8" key="1">
    <citation type="submission" date="2018-11" db="EMBL/GenBank/DDBJ databases">
        <authorList>
            <consortium name="Pathogen Informatics"/>
        </authorList>
    </citation>
    <scope>NUCLEOTIDE SEQUENCE [LARGE SCALE GENOMIC DNA]</scope>
</reference>
<dbReference type="Gene3D" id="1.20.1250.20">
    <property type="entry name" value="MFS general substrate transporter like domains"/>
    <property type="match status" value="1"/>
</dbReference>
<sequence length="130" mass="14323">MFYSTVIFKQAGLTTEGAVYATIGMGTVNSTWYVKNYFFQTSGRVIRNLPQVDHPKFGRRSLMLMGLTGMWASTILLVIALSLGAAGHQWASYGAILFVLLFVISFATGPGRRSLQISKIVEKIRKAILS</sequence>
<dbReference type="GO" id="GO:0016020">
    <property type="term" value="C:membrane"/>
    <property type="evidence" value="ECO:0007669"/>
    <property type="project" value="UniProtKB-SubCell"/>
</dbReference>
<evidence type="ECO:0000256" key="4">
    <source>
        <dbReference type="ARBA" id="ARBA00022989"/>
    </source>
</evidence>
<proteinExistence type="predicted"/>
<dbReference type="OrthoDB" id="5826019at2759"/>
<keyword evidence="2" id="KW-0813">Transport</keyword>
<evidence type="ECO:0000313" key="8">
    <source>
        <dbReference type="Proteomes" id="UP000271889"/>
    </source>
</evidence>
<keyword evidence="5 6" id="KW-0472">Membrane</keyword>
<dbReference type="PANTHER" id="PTHR23503">
    <property type="entry name" value="SOLUTE CARRIER FAMILY 2"/>
    <property type="match status" value="1"/>
</dbReference>
<evidence type="ECO:0000256" key="1">
    <source>
        <dbReference type="ARBA" id="ARBA00004370"/>
    </source>
</evidence>
<dbReference type="InterPro" id="IPR036259">
    <property type="entry name" value="MFS_trans_sf"/>
</dbReference>